<reference evidence="1 2" key="1">
    <citation type="journal article" date="2006" name="Nature">
        <title>Global trends of whole-genome duplications revealed by the ciliate Paramecium tetraurelia.</title>
        <authorList>
            <consortium name="Genoscope"/>
            <person name="Aury J.-M."/>
            <person name="Jaillon O."/>
            <person name="Duret L."/>
            <person name="Noel B."/>
            <person name="Jubin C."/>
            <person name="Porcel B.M."/>
            <person name="Segurens B."/>
            <person name="Daubin V."/>
            <person name="Anthouard V."/>
            <person name="Aiach N."/>
            <person name="Arnaiz O."/>
            <person name="Billaut A."/>
            <person name="Beisson J."/>
            <person name="Blanc I."/>
            <person name="Bouhouche K."/>
            <person name="Camara F."/>
            <person name="Duharcourt S."/>
            <person name="Guigo R."/>
            <person name="Gogendeau D."/>
            <person name="Katinka M."/>
            <person name="Keller A.-M."/>
            <person name="Kissmehl R."/>
            <person name="Klotz C."/>
            <person name="Koll F."/>
            <person name="Le Moue A."/>
            <person name="Lepere C."/>
            <person name="Malinsky S."/>
            <person name="Nowacki M."/>
            <person name="Nowak J.K."/>
            <person name="Plattner H."/>
            <person name="Poulain J."/>
            <person name="Ruiz F."/>
            <person name="Serrano V."/>
            <person name="Zagulski M."/>
            <person name="Dessen P."/>
            <person name="Betermier M."/>
            <person name="Weissenbach J."/>
            <person name="Scarpelli C."/>
            <person name="Schachter V."/>
            <person name="Sperling L."/>
            <person name="Meyer E."/>
            <person name="Cohen J."/>
            <person name="Wincker P."/>
        </authorList>
    </citation>
    <scope>NUCLEOTIDE SEQUENCE [LARGE SCALE GENOMIC DNA]</scope>
    <source>
        <strain evidence="1 2">Stock d4-2</strain>
    </source>
</reference>
<evidence type="ECO:0000313" key="1">
    <source>
        <dbReference type="EMBL" id="CAK61859.1"/>
    </source>
</evidence>
<dbReference type="EMBL" id="CT868016">
    <property type="protein sequence ID" value="CAK61859.1"/>
    <property type="molecule type" value="Genomic_DNA"/>
</dbReference>
<sequence>MEQQPEKNSRKSFINFVLKRFNSNKEKRQAKYTKSDLHMALDNINRKRFKIFLTYEMPKYILSSNKIQNREDYFQELNFMLSCAEQQQNGQEYYKGCFKAQKNKPERHYLQIVAKRLSRLSYFDELNVRKKYYGKKQYVELIKHIMQKSNKTDREAKQILINFLDSEEINDNQKEHVKNEILKLNIQ</sequence>
<dbReference type="KEGG" id="ptm:GSPATT00032091001"/>
<dbReference type="OrthoDB" id="311203at2759"/>
<proteinExistence type="predicted"/>
<name>A0BTJ2_PARTE</name>
<dbReference type="HOGENOM" id="CLU_1450286_0_0_1"/>
<dbReference type="RefSeq" id="XP_001429257.1">
    <property type="nucleotide sequence ID" value="XM_001429220.1"/>
</dbReference>
<dbReference type="InParanoid" id="A0BTJ2"/>
<dbReference type="Proteomes" id="UP000000600">
    <property type="component" value="Unassembled WGS sequence"/>
</dbReference>
<dbReference type="GeneID" id="5015041"/>
<dbReference type="OMA" id="ERHYLEI"/>
<protein>
    <submittedName>
        <fullName evidence="1">Uncharacterized protein</fullName>
    </submittedName>
</protein>
<accession>A0BTJ2</accession>
<dbReference type="AlphaFoldDB" id="A0BTJ2"/>
<organism evidence="1 2">
    <name type="scientific">Paramecium tetraurelia</name>
    <dbReference type="NCBI Taxonomy" id="5888"/>
    <lineage>
        <taxon>Eukaryota</taxon>
        <taxon>Sar</taxon>
        <taxon>Alveolata</taxon>
        <taxon>Ciliophora</taxon>
        <taxon>Intramacronucleata</taxon>
        <taxon>Oligohymenophorea</taxon>
        <taxon>Peniculida</taxon>
        <taxon>Parameciidae</taxon>
        <taxon>Paramecium</taxon>
    </lineage>
</organism>
<evidence type="ECO:0000313" key="2">
    <source>
        <dbReference type="Proteomes" id="UP000000600"/>
    </source>
</evidence>
<keyword evidence="2" id="KW-1185">Reference proteome</keyword>
<gene>
    <name evidence="1" type="ORF">GSPATT00032091001</name>
</gene>